<dbReference type="EMBL" id="OOIL02006863">
    <property type="protein sequence ID" value="VFR03153.1"/>
    <property type="molecule type" value="Genomic_DNA"/>
</dbReference>
<keyword evidence="3" id="KW-1185">Reference proteome</keyword>
<proteinExistence type="predicted"/>
<sequence length="88" mass="9584">MVLMPGPRPPVPNLFPPFSEPSQRLATPQQEKLGDATTSALSTSAAQVVTVAQSVDEGFILLDDQLLLEQPSVMKKAQVHELRHLLPE</sequence>
<gene>
    <name evidence="2" type="ORF">CCAM_LOCUS44928</name>
</gene>
<organism evidence="2 3">
    <name type="scientific">Cuscuta campestris</name>
    <dbReference type="NCBI Taxonomy" id="132261"/>
    <lineage>
        <taxon>Eukaryota</taxon>
        <taxon>Viridiplantae</taxon>
        <taxon>Streptophyta</taxon>
        <taxon>Embryophyta</taxon>
        <taxon>Tracheophyta</taxon>
        <taxon>Spermatophyta</taxon>
        <taxon>Magnoliopsida</taxon>
        <taxon>eudicotyledons</taxon>
        <taxon>Gunneridae</taxon>
        <taxon>Pentapetalae</taxon>
        <taxon>asterids</taxon>
        <taxon>lamiids</taxon>
        <taxon>Solanales</taxon>
        <taxon>Convolvulaceae</taxon>
        <taxon>Cuscuteae</taxon>
        <taxon>Cuscuta</taxon>
        <taxon>Cuscuta subgen. Grammica</taxon>
        <taxon>Cuscuta sect. Cleistogrammica</taxon>
    </lineage>
</organism>
<feature type="compositionally biased region" description="Pro residues" evidence="1">
    <location>
        <begin position="1"/>
        <end position="19"/>
    </location>
</feature>
<reference evidence="2 3" key="1">
    <citation type="submission" date="2018-04" db="EMBL/GenBank/DDBJ databases">
        <authorList>
            <person name="Vogel A."/>
        </authorList>
    </citation>
    <scope>NUCLEOTIDE SEQUENCE [LARGE SCALE GENOMIC DNA]</scope>
</reference>
<evidence type="ECO:0000313" key="2">
    <source>
        <dbReference type="EMBL" id="VFR03153.1"/>
    </source>
</evidence>
<feature type="non-terminal residue" evidence="2">
    <location>
        <position position="88"/>
    </location>
</feature>
<accession>A0A484NQE6</accession>
<feature type="region of interest" description="Disordered" evidence="1">
    <location>
        <begin position="1"/>
        <end position="38"/>
    </location>
</feature>
<dbReference type="Proteomes" id="UP000595140">
    <property type="component" value="Unassembled WGS sequence"/>
</dbReference>
<dbReference type="AlphaFoldDB" id="A0A484NQE6"/>
<evidence type="ECO:0000256" key="1">
    <source>
        <dbReference type="SAM" id="MobiDB-lite"/>
    </source>
</evidence>
<name>A0A484NQE6_9ASTE</name>
<protein>
    <submittedName>
        <fullName evidence="2">Uncharacterized protein</fullName>
    </submittedName>
</protein>
<evidence type="ECO:0000313" key="3">
    <source>
        <dbReference type="Proteomes" id="UP000595140"/>
    </source>
</evidence>